<evidence type="ECO:0000313" key="2">
    <source>
        <dbReference type="Proteomes" id="UP000288168"/>
    </source>
</evidence>
<comment type="caution">
    <text evidence="1">The sequence shown here is derived from an EMBL/GenBank/DDBJ whole genome shotgun (WGS) entry which is preliminary data.</text>
</comment>
<dbReference type="Proteomes" id="UP000288168">
    <property type="component" value="Unassembled WGS sequence"/>
</dbReference>
<dbReference type="EMBL" id="NKCI01000012">
    <property type="protein sequence ID" value="RSL69650.1"/>
    <property type="molecule type" value="Genomic_DNA"/>
</dbReference>
<protein>
    <submittedName>
        <fullName evidence="1">Uncharacterized protein</fullName>
    </submittedName>
</protein>
<sequence length="110" mass="12543">MLSSPRHPSSPDGLWVASKIASWSGSAVFFFPTPKRQDVKLALPDRIEREGSVPIKIIKYHAEFRNVITDMYIIPQLWNDDKRVHEPDAKGGKKIHIDAMLHLGMNFADY</sequence>
<evidence type="ECO:0000313" key="1">
    <source>
        <dbReference type="EMBL" id="RSL69650.1"/>
    </source>
</evidence>
<name>A0A428QWL5_9HYPO</name>
<dbReference type="OrthoDB" id="407146at2759"/>
<gene>
    <name evidence="1" type="ORF">CEP54_002130</name>
</gene>
<dbReference type="AlphaFoldDB" id="A0A428QWL5"/>
<keyword evidence="2" id="KW-1185">Reference proteome</keyword>
<organism evidence="1 2">
    <name type="scientific">Fusarium duplospermum</name>
    <dbReference type="NCBI Taxonomy" id="1325734"/>
    <lineage>
        <taxon>Eukaryota</taxon>
        <taxon>Fungi</taxon>
        <taxon>Dikarya</taxon>
        <taxon>Ascomycota</taxon>
        <taxon>Pezizomycotina</taxon>
        <taxon>Sordariomycetes</taxon>
        <taxon>Hypocreomycetidae</taxon>
        <taxon>Hypocreales</taxon>
        <taxon>Nectriaceae</taxon>
        <taxon>Fusarium</taxon>
        <taxon>Fusarium solani species complex</taxon>
    </lineage>
</organism>
<proteinExistence type="predicted"/>
<reference evidence="1 2" key="1">
    <citation type="submission" date="2017-06" db="EMBL/GenBank/DDBJ databases">
        <title>Comparative genomic analysis of Ambrosia Fusariam Clade fungi.</title>
        <authorList>
            <person name="Stajich J.E."/>
            <person name="Carrillo J."/>
            <person name="Kijimoto T."/>
            <person name="Eskalen A."/>
            <person name="O'Donnell K."/>
            <person name="Kasson M."/>
        </authorList>
    </citation>
    <scope>NUCLEOTIDE SEQUENCE [LARGE SCALE GENOMIC DNA]</scope>
    <source>
        <strain evidence="1 2">NRRL62584</strain>
    </source>
</reference>
<accession>A0A428QWL5</accession>